<evidence type="ECO:0000259" key="3">
    <source>
        <dbReference type="PROSITE" id="PS51272"/>
    </source>
</evidence>
<evidence type="ECO:0000313" key="4">
    <source>
        <dbReference type="EMBL" id="AET70551.1"/>
    </source>
</evidence>
<evidence type="ECO:0000256" key="2">
    <source>
        <dbReference type="SAM" id="MobiDB-lite"/>
    </source>
</evidence>
<gene>
    <name evidence="4" type="ordered locus">Desor_5163</name>
</gene>
<sequence>MLVKKIRPLNIMIALMLLLQVTIYPVSALGSEKANITVEEAVKIVKDNFTIPAEYSRMSTSYNEYNNRATYSLNWNSDRPPSGSFYAEIDATNGDILNMGQWQEATQPSLKLPILSAAEAEKIATNLVSKLVKQHQAELQLVKGEQQILSLSNTQPFTYNFRWSRIVNNIPFPGNGVTVSVNGADRQIINYSYTWNEDLNFPQATDVISPERAKQVFTETPMLELQYYIPPVMDLQTSGPQQVLLVYQPSNDFYGGAVNALTGKPVSLDGQELSEGPSSSTVTLPTKASSSSGVQSASTQDTPQNSGQISQAEAINIVKKAIKIPSGLVLQSSNLNPDWRNPGEQVWFIQWSTDPAKTNEHRYLSARVNAQTGVFIGLNQSLEANLKGNSKPISRKDAQKIAEDFLKHIQPERFKLLNLRQEGYPGKMPDNLQMFYYVRLVNGIPVAGDGIRVVINAQSKEVYDYDLTWTNSQFPNSSEVIPIDQATEKFLQLHPLTLNYTLIYPPSEEQPEVRLVYQPKTDSIPYLPSMLDAQTGNPMDVFGKTQSQWSSPRIFTDIQGNYAEKEIGIIGLTGAFGEYGESFHPTEKITVGSLLRAILTAEGNNRNLVLSDEIVLKTAKERGWLQEDMNLGSELSRADLSKIMIRYLGLDASAKAKDIYTVPFKDLSTIQPDALGYIALAWGLGILHVDGDTLQPTQTVTRADAAYALVHAYAVDRPVNPYLR</sequence>
<dbReference type="PATRIC" id="fig|768706.3.peg.5261"/>
<name>G7W743_DESOD</name>
<accession>G7W743</accession>
<dbReference type="KEGG" id="dor:Desor_5163"/>
<organism evidence="4 5">
    <name type="scientific">Desulfosporosinus orientis (strain ATCC 19365 / DSM 765 / NCIMB 8382 / VKM B-1628 / Singapore I)</name>
    <name type="common">Desulfotomaculum orientis</name>
    <dbReference type="NCBI Taxonomy" id="768706"/>
    <lineage>
        <taxon>Bacteria</taxon>
        <taxon>Bacillati</taxon>
        <taxon>Bacillota</taxon>
        <taxon>Clostridia</taxon>
        <taxon>Eubacteriales</taxon>
        <taxon>Desulfitobacteriaceae</taxon>
        <taxon>Desulfosporosinus</taxon>
    </lineage>
</organism>
<feature type="compositionally biased region" description="Polar residues" evidence="2">
    <location>
        <begin position="299"/>
        <end position="308"/>
    </location>
</feature>
<feature type="region of interest" description="Disordered" evidence="2">
    <location>
        <begin position="268"/>
        <end position="308"/>
    </location>
</feature>
<feature type="compositionally biased region" description="Low complexity" evidence="2">
    <location>
        <begin position="289"/>
        <end position="298"/>
    </location>
</feature>
<evidence type="ECO:0000313" key="5">
    <source>
        <dbReference type="Proteomes" id="UP000006346"/>
    </source>
</evidence>
<dbReference type="PROSITE" id="PS51272">
    <property type="entry name" value="SLH"/>
    <property type="match status" value="1"/>
</dbReference>
<dbReference type="Pfam" id="PF00395">
    <property type="entry name" value="SLH"/>
    <property type="match status" value="1"/>
</dbReference>
<dbReference type="EMBL" id="CP003108">
    <property type="protein sequence ID" value="AET70551.1"/>
    <property type="molecule type" value="Genomic_DNA"/>
</dbReference>
<reference evidence="5" key="1">
    <citation type="submission" date="2011-11" db="EMBL/GenBank/DDBJ databases">
        <title>Complete sequence of Desulfosporosinus orientis DSM 765.</title>
        <authorList>
            <person name="Lucas S."/>
            <person name="Han J."/>
            <person name="Lapidus A."/>
            <person name="Cheng J.-F."/>
            <person name="Goodwin L."/>
            <person name="Pitluck S."/>
            <person name="Peters L."/>
            <person name="Ovchinnikova G."/>
            <person name="Teshima H."/>
            <person name="Detter J.C."/>
            <person name="Han C."/>
            <person name="Tapia R."/>
            <person name="Land M."/>
            <person name="Hauser L."/>
            <person name="Kyrpides N."/>
            <person name="Ivanova N."/>
            <person name="Pagani I."/>
            <person name="Pester M."/>
            <person name="Spring S."/>
            <person name="Ollivier B."/>
            <person name="Rattei T."/>
            <person name="Klenk H.-P."/>
            <person name="Wagner M."/>
            <person name="Loy A."/>
            <person name="Woyke T."/>
        </authorList>
    </citation>
    <scope>NUCLEOTIDE SEQUENCE [LARGE SCALE GENOMIC DNA]</scope>
    <source>
        <strain evidence="5">ATCC 19365 / DSM 765 / NCIMB 8382 / VKM B-1628</strain>
    </source>
</reference>
<dbReference type="InterPro" id="IPR032599">
    <property type="entry name" value="YcdB/YcdC_rep_domain"/>
</dbReference>
<keyword evidence="5" id="KW-1185">Reference proteome</keyword>
<dbReference type="eggNOG" id="ENOG502ZA5A">
    <property type="taxonomic scope" value="Bacteria"/>
</dbReference>
<dbReference type="Proteomes" id="UP000006346">
    <property type="component" value="Chromosome"/>
</dbReference>
<dbReference type="Pfam" id="PF16244">
    <property type="entry name" value="DUF4901"/>
    <property type="match status" value="2"/>
</dbReference>
<evidence type="ECO:0000256" key="1">
    <source>
        <dbReference type="ARBA" id="ARBA00022737"/>
    </source>
</evidence>
<protein>
    <submittedName>
        <fullName evidence="4">Putative S-layer protein</fullName>
    </submittedName>
</protein>
<dbReference type="AlphaFoldDB" id="G7W743"/>
<dbReference type="RefSeq" id="WP_014187355.1">
    <property type="nucleotide sequence ID" value="NC_016584.1"/>
</dbReference>
<keyword evidence="1" id="KW-0677">Repeat</keyword>
<dbReference type="InterPro" id="IPR001119">
    <property type="entry name" value="SLH_dom"/>
</dbReference>
<dbReference type="HOGENOM" id="CLU_019560_0_0_9"/>
<feature type="domain" description="SLH" evidence="3">
    <location>
        <begin position="661"/>
        <end position="723"/>
    </location>
</feature>
<dbReference type="STRING" id="768706.Desor_5163"/>
<proteinExistence type="predicted"/>
<reference evidence="4 5" key="2">
    <citation type="journal article" date="2012" name="J. Bacteriol.">
        <title>Complete genome sequences of Desulfosporosinus orientis DSM765T, Desulfosporosinus youngiae DSM17734T, Desulfosporosinus meridiei DSM13257T, and Desulfosporosinus acidiphilus DSM22704T.</title>
        <authorList>
            <person name="Pester M."/>
            <person name="Brambilla E."/>
            <person name="Alazard D."/>
            <person name="Rattei T."/>
            <person name="Weinmaier T."/>
            <person name="Han J."/>
            <person name="Lucas S."/>
            <person name="Lapidus A."/>
            <person name="Cheng J.F."/>
            <person name="Goodwin L."/>
            <person name="Pitluck S."/>
            <person name="Peters L."/>
            <person name="Ovchinnikova G."/>
            <person name="Teshima H."/>
            <person name="Detter J.C."/>
            <person name="Han C.S."/>
            <person name="Tapia R."/>
            <person name="Land M.L."/>
            <person name="Hauser L."/>
            <person name="Kyrpides N.C."/>
            <person name="Ivanova N.N."/>
            <person name="Pagani I."/>
            <person name="Huntmann M."/>
            <person name="Wei C.L."/>
            <person name="Davenport K.W."/>
            <person name="Daligault H."/>
            <person name="Chain P.S."/>
            <person name="Chen A."/>
            <person name="Mavromatis K."/>
            <person name="Markowitz V."/>
            <person name="Szeto E."/>
            <person name="Mikhailova N."/>
            <person name="Pati A."/>
            <person name="Wagner M."/>
            <person name="Woyke T."/>
            <person name="Ollivier B."/>
            <person name="Klenk H.P."/>
            <person name="Spring S."/>
            <person name="Loy A."/>
        </authorList>
    </citation>
    <scope>NUCLEOTIDE SEQUENCE [LARGE SCALE GENOMIC DNA]</scope>
    <source>
        <strain evidence="5">ATCC 19365 / DSM 765 / NCIMB 8382 / VKM B-1628</strain>
    </source>
</reference>
<feature type="compositionally biased region" description="Polar residues" evidence="2">
    <location>
        <begin position="276"/>
        <end position="288"/>
    </location>
</feature>